<dbReference type="InterPro" id="IPR050242">
    <property type="entry name" value="JAMM_MPN+_peptidase_M67A"/>
</dbReference>
<comment type="caution">
    <text evidence="2">The sequence shown here is derived from an EMBL/GenBank/DDBJ whole genome shotgun (WGS) entry which is preliminary data.</text>
</comment>
<dbReference type="Proteomes" id="UP000823046">
    <property type="component" value="Unassembled WGS sequence"/>
</dbReference>
<dbReference type="PROSITE" id="PS50249">
    <property type="entry name" value="MPN"/>
    <property type="match status" value="1"/>
</dbReference>
<dbReference type="PANTHER" id="PTHR10410">
    <property type="entry name" value="EUKARYOTIC TRANSLATION INITIATION FACTOR 3 -RELATED"/>
    <property type="match status" value="1"/>
</dbReference>
<proteinExistence type="predicted"/>
<accession>A0ABQ7JEM1</accession>
<dbReference type="InterPro" id="IPR037518">
    <property type="entry name" value="MPN"/>
</dbReference>
<dbReference type="Pfam" id="PF01398">
    <property type="entry name" value="JAB"/>
    <property type="match status" value="1"/>
</dbReference>
<dbReference type="EMBL" id="JADAQX010000053">
    <property type="protein sequence ID" value="KAF8822452.1"/>
    <property type="molecule type" value="Genomic_DNA"/>
</dbReference>
<dbReference type="Gene3D" id="3.40.140.10">
    <property type="entry name" value="Cytidine Deaminase, domain 2"/>
    <property type="match status" value="1"/>
</dbReference>
<dbReference type="InterPro" id="IPR000555">
    <property type="entry name" value="JAMM/MPN+_dom"/>
</dbReference>
<feature type="domain" description="MPN" evidence="1">
    <location>
        <begin position="53"/>
        <end position="190"/>
    </location>
</feature>
<sequence length="291" mass="33530">MASAKEISPFETEGHGDTPSIEELYSYDKQEQRFLLDTKPWKLSADRCFFKKVWISTMALTKMILHTVSGGIYEVMGLMQGKILKDAFIVLDAFPLPVHGTETRVNAGEDANEYMINFQEASESAGKLYQICGWYHSHPGYGCWLSEIDIHTQQLYQNHQDPFLAIVIDPTQTMDQKQVEMGAFRCYSNIDPVNMEISLDEEIDEFSQKNVTAFGKTWKKFLLLFFEILFLKVELPLIPKEKSKKKETNIPRPLSNISSSFLSSQFNFDKTTAQRISDKIFIQRMKKSLFD</sequence>
<protein>
    <submittedName>
        <fullName evidence="2">Mov34/MPN/PAD-1 family protein</fullName>
    </submittedName>
</protein>
<reference evidence="2 3" key="1">
    <citation type="journal article" date="2020" name="bioRxiv">
        <title>Metabolic contributions of an alphaproteobacterial endosymbiont in the apicomplexan Cardiosporidium cionae.</title>
        <authorList>
            <person name="Hunter E.S."/>
            <person name="Paight C.J."/>
            <person name="Lane C.E."/>
        </authorList>
    </citation>
    <scope>NUCLEOTIDE SEQUENCE [LARGE SCALE GENOMIC DNA]</scope>
    <source>
        <strain evidence="2">ESH_2018</strain>
    </source>
</reference>
<evidence type="ECO:0000313" key="2">
    <source>
        <dbReference type="EMBL" id="KAF8822452.1"/>
    </source>
</evidence>
<dbReference type="SMART" id="SM00232">
    <property type="entry name" value="JAB_MPN"/>
    <property type="match status" value="1"/>
</dbReference>
<keyword evidence="3" id="KW-1185">Reference proteome</keyword>
<evidence type="ECO:0000313" key="3">
    <source>
        <dbReference type="Proteomes" id="UP000823046"/>
    </source>
</evidence>
<gene>
    <name evidence="2" type="ORF">IE077_003716</name>
</gene>
<dbReference type="SUPFAM" id="SSF102712">
    <property type="entry name" value="JAB1/MPN domain"/>
    <property type="match status" value="1"/>
</dbReference>
<name>A0ABQ7JEM1_9APIC</name>
<evidence type="ECO:0000259" key="1">
    <source>
        <dbReference type="PROSITE" id="PS50249"/>
    </source>
</evidence>
<organism evidence="2 3">
    <name type="scientific">Cardiosporidium cionae</name>
    <dbReference type="NCBI Taxonomy" id="476202"/>
    <lineage>
        <taxon>Eukaryota</taxon>
        <taxon>Sar</taxon>
        <taxon>Alveolata</taxon>
        <taxon>Apicomplexa</taxon>
        <taxon>Aconoidasida</taxon>
        <taxon>Nephromycida</taxon>
        <taxon>Cardiosporidium</taxon>
    </lineage>
</organism>